<dbReference type="PROSITE" id="PS50943">
    <property type="entry name" value="HTH_CROC1"/>
    <property type="match status" value="1"/>
</dbReference>
<dbReference type="SMART" id="SM00530">
    <property type="entry name" value="HTH_XRE"/>
    <property type="match status" value="1"/>
</dbReference>
<dbReference type="Proteomes" id="UP000542742">
    <property type="component" value="Unassembled WGS sequence"/>
</dbReference>
<feature type="domain" description="HTH cro/C1-type" evidence="1">
    <location>
        <begin position="40"/>
        <end position="106"/>
    </location>
</feature>
<keyword evidence="3" id="KW-1185">Reference proteome</keyword>
<organism evidence="2 3">
    <name type="scientific">Paractinoplanes abujensis</name>
    <dbReference type="NCBI Taxonomy" id="882441"/>
    <lineage>
        <taxon>Bacteria</taxon>
        <taxon>Bacillati</taxon>
        <taxon>Actinomycetota</taxon>
        <taxon>Actinomycetes</taxon>
        <taxon>Micromonosporales</taxon>
        <taxon>Micromonosporaceae</taxon>
        <taxon>Paractinoplanes</taxon>
    </lineage>
</organism>
<reference evidence="2 3" key="1">
    <citation type="submission" date="2020-08" db="EMBL/GenBank/DDBJ databases">
        <title>Sequencing the genomes of 1000 actinobacteria strains.</title>
        <authorList>
            <person name="Klenk H.-P."/>
        </authorList>
    </citation>
    <scope>NUCLEOTIDE SEQUENCE [LARGE SCALE GENOMIC DNA]</scope>
    <source>
        <strain evidence="2 3">DSM 45518</strain>
    </source>
</reference>
<dbReference type="SUPFAM" id="SSF47413">
    <property type="entry name" value="lambda repressor-like DNA-binding domains"/>
    <property type="match status" value="1"/>
</dbReference>
<dbReference type="EMBL" id="JACHMF010000001">
    <property type="protein sequence ID" value="MBB4690414.1"/>
    <property type="molecule type" value="Genomic_DNA"/>
</dbReference>
<dbReference type="CDD" id="cd00093">
    <property type="entry name" value="HTH_XRE"/>
    <property type="match status" value="1"/>
</dbReference>
<name>A0A7W7FZA9_9ACTN</name>
<evidence type="ECO:0000313" key="3">
    <source>
        <dbReference type="Proteomes" id="UP000542742"/>
    </source>
</evidence>
<protein>
    <submittedName>
        <fullName evidence="2">Transcriptional regulator with XRE-family HTH domain</fullName>
    </submittedName>
</protein>
<dbReference type="Gene3D" id="1.10.260.40">
    <property type="entry name" value="lambda repressor-like DNA-binding domains"/>
    <property type="match status" value="1"/>
</dbReference>
<dbReference type="GO" id="GO:0003677">
    <property type="term" value="F:DNA binding"/>
    <property type="evidence" value="ECO:0007669"/>
    <property type="project" value="InterPro"/>
</dbReference>
<dbReference type="AlphaFoldDB" id="A0A7W7FZA9"/>
<sequence length="449" mass="49422">MDKQHGSACGRRLAEQVKQARGTPYDAAHAIHQHCGVSLLRAHRVAHGYTLTDVADRLKEILRDRGVVSDGLAHQMISRWESGSDTPSARYFDALCYLYRTRPDRLGFGHDYTEPDEPSRKVDVPDGVEVLTAEGLGTVRLNGRTARQAVSYFEQRADDSGYGLYTTAPLDFVPARMMDIAAIQRLLLQRQPVGLERRLYRTLAKNAGFIGVRLTDVASVHETMNWFGVARHAARRAQDAGIEAWIAGHLCDAHACYGHSLRQGLDAARVAQLASGSAPNSAALFGYLSEAGVQARLGNRRETLVAVRTAERIFDELPPEMIAADGIRIPEYFLRWHQSNALSIVGEGRLADPLRHRALELTSVSGDLVGRSLLHLDRAAVMFASGEVDGACQSVRAAWDVPTEFHVGQIPERTKTILSALPSSKTSTSEVRHLVEYLRSLNGSRLYPA</sequence>
<dbReference type="InterPro" id="IPR001387">
    <property type="entry name" value="Cro/C1-type_HTH"/>
</dbReference>
<dbReference type="RefSeq" id="WP_184949380.1">
    <property type="nucleotide sequence ID" value="NZ_BOMC01000050.1"/>
</dbReference>
<evidence type="ECO:0000313" key="2">
    <source>
        <dbReference type="EMBL" id="MBB4690414.1"/>
    </source>
</evidence>
<dbReference type="InterPro" id="IPR010982">
    <property type="entry name" value="Lambda_DNA-bd_dom_sf"/>
</dbReference>
<evidence type="ECO:0000259" key="1">
    <source>
        <dbReference type="PROSITE" id="PS50943"/>
    </source>
</evidence>
<gene>
    <name evidence="2" type="ORF">BKA14_000562</name>
</gene>
<comment type="caution">
    <text evidence="2">The sequence shown here is derived from an EMBL/GenBank/DDBJ whole genome shotgun (WGS) entry which is preliminary data.</text>
</comment>
<accession>A0A7W7FZA9</accession>
<proteinExistence type="predicted"/>